<comment type="caution">
    <text evidence="2">The sequence shown here is derived from an EMBL/GenBank/DDBJ whole genome shotgun (WGS) entry which is preliminary data.</text>
</comment>
<keyword evidence="1" id="KW-1133">Transmembrane helix</keyword>
<dbReference type="RefSeq" id="WP_157415953.1">
    <property type="nucleotide sequence ID" value="NZ_BAAAMK010000007.1"/>
</dbReference>
<feature type="transmembrane region" description="Helical" evidence="1">
    <location>
        <begin position="51"/>
        <end position="73"/>
    </location>
</feature>
<sequence>MSGTDGVDTEAQIEQRYPRPRRPGFLASAAITLLVLGVGFAVFGYSPAVLVTLYGGMLAAYAAIPYTLTAIVVREVVARRGRGEDEEPNDEAVRFGLFRQRASFVTAIAMLVAITVLVVGAIVDASGAYDPFGPAGSGPFGGGLASFGAFAFFAGGFAIVVNVPSIYSASVVRSERHAVRQRVGAWRVIRANTILTTASWIAYCGFGVFFITQTFWS</sequence>
<evidence type="ECO:0000313" key="3">
    <source>
        <dbReference type="Proteomes" id="UP001499954"/>
    </source>
</evidence>
<dbReference type="Proteomes" id="UP001499954">
    <property type="component" value="Unassembled WGS sequence"/>
</dbReference>
<accession>A0ABP5CA92</accession>
<feature type="transmembrane region" description="Helical" evidence="1">
    <location>
        <begin position="188"/>
        <end position="211"/>
    </location>
</feature>
<evidence type="ECO:0000256" key="1">
    <source>
        <dbReference type="SAM" id="Phobius"/>
    </source>
</evidence>
<proteinExistence type="predicted"/>
<feature type="transmembrane region" description="Helical" evidence="1">
    <location>
        <begin position="104"/>
        <end position="123"/>
    </location>
</feature>
<keyword evidence="3" id="KW-1185">Reference proteome</keyword>
<reference evidence="3" key="1">
    <citation type="journal article" date="2019" name="Int. J. Syst. Evol. Microbiol.">
        <title>The Global Catalogue of Microorganisms (GCM) 10K type strain sequencing project: providing services to taxonomists for standard genome sequencing and annotation.</title>
        <authorList>
            <consortium name="The Broad Institute Genomics Platform"/>
            <consortium name="The Broad Institute Genome Sequencing Center for Infectious Disease"/>
            <person name="Wu L."/>
            <person name="Ma J."/>
        </authorList>
    </citation>
    <scope>NUCLEOTIDE SEQUENCE [LARGE SCALE GENOMIC DNA]</scope>
    <source>
        <strain evidence="3">JCM 13584</strain>
    </source>
</reference>
<dbReference type="EMBL" id="BAAAMK010000007">
    <property type="protein sequence ID" value="GAA1960602.1"/>
    <property type="molecule type" value="Genomic_DNA"/>
</dbReference>
<organism evidence="2 3">
    <name type="scientific">Agromyces allii</name>
    <dbReference type="NCBI Taxonomy" id="393607"/>
    <lineage>
        <taxon>Bacteria</taxon>
        <taxon>Bacillati</taxon>
        <taxon>Actinomycetota</taxon>
        <taxon>Actinomycetes</taxon>
        <taxon>Micrococcales</taxon>
        <taxon>Microbacteriaceae</taxon>
        <taxon>Agromyces</taxon>
    </lineage>
</organism>
<gene>
    <name evidence="2" type="ORF">GCM10009717_29200</name>
</gene>
<feature type="transmembrane region" description="Helical" evidence="1">
    <location>
        <begin position="25"/>
        <end position="45"/>
    </location>
</feature>
<protein>
    <submittedName>
        <fullName evidence="2">Uncharacterized protein</fullName>
    </submittedName>
</protein>
<evidence type="ECO:0000313" key="2">
    <source>
        <dbReference type="EMBL" id="GAA1960602.1"/>
    </source>
</evidence>
<name>A0ABP5CA92_9MICO</name>
<keyword evidence="1" id="KW-0812">Transmembrane</keyword>
<keyword evidence="1" id="KW-0472">Membrane</keyword>
<feature type="transmembrane region" description="Helical" evidence="1">
    <location>
        <begin position="143"/>
        <end position="167"/>
    </location>
</feature>